<accession>A0A8X7BZ67</accession>
<evidence type="ECO:0000313" key="1">
    <source>
        <dbReference type="EMBL" id="GFY48047.1"/>
    </source>
</evidence>
<keyword evidence="2" id="KW-1185">Reference proteome</keyword>
<protein>
    <submittedName>
        <fullName evidence="1">Uncharacterized protein</fullName>
    </submittedName>
</protein>
<reference evidence="1" key="1">
    <citation type="submission" date="2020-08" db="EMBL/GenBank/DDBJ databases">
        <title>Multicomponent nature underlies the extraordinary mechanical properties of spider dragline silk.</title>
        <authorList>
            <person name="Kono N."/>
            <person name="Nakamura H."/>
            <person name="Mori M."/>
            <person name="Yoshida Y."/>
            <person name="Ohtoshi R."/>
            <person name="Malay A.D."/>
            <person name="Moran D.A.P."/>
            <person name="Tomita M."/>
            <person name="Numata K."/>
            <person name="Arakawa K."/>
        </authorList>
    </citation>
    <scope>NUCLEOTIDE SEQUENCE</scope>
</reference>
<organism evidence="1 2">
    <name type="scientific">Trichonephila inaurata madagascariensis</name>
    <dbReference type="NCBI Taxonomy" id="2747483"/>
    <lineage>
        <taxon>Eukaryota</taxon>
        <taxon>Metazoa</taxon>
        <taxon>Ecdysozoa</taxon>
        <taxon>Arthropoda</taxon>
        <taxon>Chelicerata</taxon>
        <taxon>Arachnida</taxon>
        <taxon>Araneae</taxon>
        <taxon>Araneomorphae</taxon>
        <taxon>Entelegynae</taxon>
        <taxon>Araneoidea</taxon>
        <taxon>Nephilidae</taxon>
        <taxon>Trichonephila</taxon>
        <taxon>Trichonephila inaurata</taxon>
    </lineage>
</organism>
<dbReference type="AlphaFoldDB" id="A0A8X7BZ67"/>
<comment type="caution">
    <text evidence="1">The sequence shown here is derived from an EMBL/GenBank/DDBJ whole genome shotgun (WGS) entry which is preliminary data.</text>
</comment>
<dbReference type="Proteomes" id="UP000886998">
    <property type="component" value="Unassembled WGS sequence"/>
</dbReference>
<proteinExistence type="predicted"/>
<name>A0A8X7BZ67_9ARAC</name>
<gene>
    <name evidence="1" type="ORF">TNIN_205471</name>
</gene>
<evidence type="ECO:0000313" key="2">
    <source>
        <dbReference type="Proteomes" id="UP000886998"/>
    </source>
</evidence>
<dbReference type="EMBL" id="BMAV01006309">
    <property type="protein sequence ID" value="GFY48047.1"/>
    <property type="molecule type" value="Genomic_DNA"/>
</dbReference>
<sequence length="84" mass="9627">MMRAAWVGTGGESQNHSPLVVAFLVRLGIRSMRAGRESQLRRVRDPVLRVRRFFPFHCILFGASECKSSSGELFAWLEHHSMLR</sequence>